<dbReference type="SUPFAM" id="SSF52540">
    <property type="entry name" value="P-loop containing nucleoside triphosphate hydrolases"/>
    <property type="match status" value="1"/>
</dbReference>
<dbReference type="GO" id="GO:0051536">
    <property type="term" value="F:iron-sulfur cluster binding"/>
    <property type="evidence" value="ECO:0007669"/>
    <property type="project" value="UniProtKB-KW"/>
</dbReference>
<name>A0A1G7EP21_9PROT</name>
<dbReference type="Gene3D" id="3.30.70.20">
    <property type="match status" value="1"/>
</dbReference>
<dbReference type="Pfam" id="PF00037">
    <property type="entry name" value="Fer4"/>
    <property type="match status" value="1"/>
</dbReference>
<dbReference type="Pfam" id="PF01656">
    <property type="entry name" value="CbiA"/>
    <property type="match status" value="1"/>
</dbReference>
<keyword evidence="2" id="KW-0408">Iron</keyword>
<dbReference type="OrthoDB" id="9800445at2"/>
<reference evidence="5 6" key="1">
    <citation type="submission" date="2016-10" db="EMBL/GenBank/DDBJ databases">
        <authorList>
            <person name="de Groot N.N."/>
        </authorList>
    </citation>
    <scope>NUCLEOTIDE SEQUENCE [LARGE SCALE GENOMIC DNA]</scope>
    <source>
        <strain evidence="5 6">ATCC 700224</strain>
    </source>
</reference>
<dbReference type="PANTHER" id="PTHR43063">
    <property type="entry name" value="4FE-4S CLUSTER CONTAINING PARA FAMILY ATPASE PROTEIN"/>
    <property type="match status" value="1"/>
</dbReference>
<dbReference type="AlphaFoldDB" id="A0A1G7EP21"/>
<dbReference type="PROSITE" id="PS51379">
    <property type="entry name" value="4FE4S_FER_2"/>
    <property type="match status" value="2"/>
</dbReference>
<evidence type="ECO:0000256" key="3">
    <source>
        <dbReference type="ARBA" id="ARBA00023014"/>
    </source>
</evidence>
<organism evidence="5 6">
    <name type="scientific">Rhodospira trueperi</name>
    <dbReference type="NCBI Taxonomy" id="69960"/>
    <lineage>
        <taxon>Bacteria</taxon>
        <taxon>Pseudomonadati</taxon>
        <taxon>Pseudomonadota</taxon>
        <taxon>Alphaproteobacteria</taxon>
        <taxon>Rhodospirillales</taxon>
        <taxon>Rhodospirillaceae</taxon>
        <taxon>Rhodospira</taxon>
    </lineage>
</organism>
<evidence type="ECO:0000259" key="4">
    <source>
        <dbReference type="PROSITE" id="PS51379"/>
    </source>
</evidence>
<feature type="domain" description="4Fe-4S ferredoxin-type" evidence="4">
    <location>
        <begin position="87"/>
        <end position="116"/>
    </location>
</feature>
<keyword evidence="6" id="KW-1185">Reference proteome</keyword>
<dbReference type="PROSITE" id="PS00198">
    <property type="entry name" value="4FE4S_FER_1"/>
    <property type="match status" value="1"/>
</dbReference>
<dbReference type="InterPro" id="IPR027417">
    <property type="entry name" value="P-loop_NTPase"/>
</dbReference>
<dbReference type="InterPro" id="IPR017900">
    <property type="entry name" value="4Fe4S_Fe_S_CS"/>
</dbReference>
<sequence length="277" mass="29524">MKIVVASGKGGTGKTTVSVNLALAADRDVCLLDCDVEAPNAHLFLDGSVRSQRDVTVLIPEVDETRCDGCAECSTFCAYNAIVSFGTVPLVAPDLCHGCGGCKRVCPTKAIREVPKRIGVVETLQDGAITLVQGQLDIGVTLTPTLIRAVKDHMQGDLVIIDAPPGTSCPVITTLHGADFVVLVTEPTPFGLNDLKLAVEAVRDLGLRFGVAINRATEDDTFVRPYLREENIALLAEIPDNRRIAEAYAQGRPILDVMPDYKPLFAGLLRTVCEAGA</sequence>
<dbReference type="EMBL" id="FNAP01000009">
    <property type="protein sequence ID" value="SDE65408.1"/>
    <property type="molecule type" value="Genomic_DNA"/>
</dbReference>
<dbReference type="InterPro" id="IPR002586">
    <property type="entry name" value="CobQ/CobB/MinD/ParA_Nub-bd_dom"/>
</dbReference>
<keyword evidence="3" id="KW-0411">Iron-sulfur</keyword>
<evidence type="ECO:0000313" key="5">
    <source>
        <dbReference type="EMBL" id="SDE65408.1"/>
    </source>
</evidence>
<dbReference type="InterPro" id="IPR017896">
    <property type="entry name" value="4Fe4S_Fe-S-bd"/>
</dbReference>
<dbReference type="PANTHER" id="PTHR43063:SF1">
    <property type="entry name" value="4FE-4S CLUSTER CONTAINING PARA FAMILY ATPASE PROTEIN"/>
    <property type="match status" value="1"/>
</dbReference>
<dbReference type="SUPFAM" id="SSF54862">
    <property type="entry name" value="4Fe-4S ferredoxins"/>
    <property type="match status" value="1"/>
</dbReference>
<dbReference type="GO" id="GO:0046872">
    <property type="term" value="F:metal ion binding"/>
    <property type="evidence" value="ECO:0007669"/>
    <property type="project" value="UniProtKB-KW"/>
</dbReference>
<proteinExistence type="predicted"/>
<gene>
    <name evidence="5" type="ORF">SAMN05421720_109149</name>
</gene>
<dbReference type="RefSeq" id="WP_092786924.1">
    <property type="nucleotide sequence ID" value="NZ_FNAP01000009.1"/>
</dbReference>
<keyword evidence="1" id="KW-0479">Metal-binding</keyword>
<evidence type="ECO:0000313" key="6">
    <source>
        <dbReference type="Proteomes" id="UP000199412"/>
    </source>
</evidence>
<feature type="domain" description="4Fe-4S ferredoxin-type" evidence="4">
    <location>
        <begin position="58"/>
        <end position="82"/>
    </location>
</feature>
<dbReference type="Gene3D" id="3.40.50.300">
    <property type="entry name" value="P-loop containing nucleotide triphosphate hydrolases"/>
    <property type="match status" value="1"/>
</dbReference>
<dbReference type="STRING" id="69960.SAMN05421720_109149"/>
<evidence type="ECO:0000256" key="2">
    <source>
        <dbReference type="ARBA" id="ARBA00023004"/>
    </source>
</evidence>
<accession>A0A1G7EP21</accession>
<protein>
    <submittedName>
        <fullName evidence="5">MinD superfamily P-loop ATPase, contains an inserted ferredoxin domain</fullName>
    </submittedName>
</protein>
<dbReference type="Proteomes" id="UP000199412">
    <property type="component" value="Unassembled WGS sequence"/>
</dbReference>
<evidence type="ECO:0000256" key="1">
    <source>
        <dbReference type="ARBA" id="ARBA00022723"/>
    </source>
</evidence>